<organism evidence="1 2">
    <name type="scientific">Parageobacillus toebii</name>
    <dbReference type="NCBI Taxonomy" id="153151"/>
    <lineage>
        <taxon>Bacteria</taxon>
        <taxon>Bacillati</taxon>
        <taxon>Bacillota</taxon>
        <taxon>Bacilli</taxon>
        <taxon>Bacillales</taxon>
        <taxon>Anoxybacillaceae</taxon>
        <taxon>Parageobacillus</taxon>
    </lineage>
</organism>
<dbReference type="EMBL" id="LQYW01000041">
    <property type="protein sequence ID" value="KYD31332.1"/>
    <property type="molecule type" value="Genomic_DNA"/>
</dbReference>
<evidence type="ECO:0000313" key="1">
    <source>
        <dbReference type="EMBL" id="KYD31332.1"/>
    </source>
</evidence>
<dbReference type="Proteomes" id="UP000075324">
    <property type="component" value="Unassembled WGS sequence"/>
</dbReference>
<proteinExistence type="predicted"/>
<evidence type="ECO:0000313" key="2">
    <source>
        <dbReference type="Proteomes" id="UP000075324"/>
    </source>
</evidence>
<sequence length="52" mass="6273">MYDFILFCSSFLYQNRYIFISKSIIYFPANLQNITKEVIVREKVTKNVENKC</sequence>
<dbReference type="AlphaFoldDB" id="A0A150N412"/>
<gene>
    <name evidence="1" type="ORF">B4110_1786</name>
</gene>
<reference evidence="1 2" key="1">
    <citation type="submission" date="2016-01" db="EMBL/GenBank/DDBJ databases">
        <title>Draft Genome Sequences of Seven Thermophilic Sporeformers Isolated from Foods.</title>
        <authorList>
            <person name="Berendsen E.M."/>
            <person name="Wells-Bennik M.H."/>
            <person name="Krawcyk A.O."/>
            <person name="De Jong A."/>
            <person name="Holsappel S."/>
            <person name="Eijlander R.T."/>
            <person name="Kuipers O.P."/>
        </authorList>
    </citation>
    <scope>NUCLEOTIDE SEQUENCE [LARGE SCALE GENOMIC DNA]</scope>
    <source>
        <strain evidence="1 2">B4110</strain>
    </source>
</reference>
<protein>
    <submittedName>
        <fullName evidence="1">Uncharacterized protein</fullName>
    </submittedName>
</protein>
<name>A0A150N412_9BACL</name>
<accession>A0A150N412</accession>
<comment type="caution">
    <text evidence="1">The sequence shown here is derived from an EMBL/GenBank/DDBJ whole genome shotgun (WGS) entry which is preliminary data.</text>
</comment>